<evidence type="ECO:0000259" key="2">
    <source>
        <dbReference type="Pfam" id="PF23057"/>
    </source>
</evidence>
<dbReference type="AlphaFoldDB" id="A0AAE0V0V6"/>
<protein>
    <recommendedName>
        <fullName evidence="5">Reverse transcriptase domain-containing protein</fullName>
    </recommendedName>
</protein>
<dbReference type="Pfam" id="PF23057">
    <property type="entry name" value="RBD_ZCCHC3_1st"/>
    <property type="match status" value="1"/>
</dbReference>
<evidence type="ECO:0000313" key="3">
    <source>
        <dbReference type="EMBL" id="KAK3528771.1"/>
    </source>
</evidence>
<evidence type="ECO:0000259" key="1">
    <source>
        <dbReference type="Pfam" id="PF00078"/>
    </source>
</evidence>
<dbReference type="InterPro" id="IPR000477">
    <property type="entry name" value="RT_dom"/>
</dbReference>
<evidence type="ECO:0008006" key="5">
    <source>
        <dbReference type="Google" id="ProtNLM"/>
    </source>
</evidence>
<accession>A0AAE0V0V6</accession>
<gene>
    <name evidence="3" type="ORF">QTP70_011173</name>
</gene>
<sequence length="244" mass="27328">MDKLGDLGLPHFTCMWIYSFLTGHSQRVRVGHHTSTVLSISTGSPQGCVLSPLLYTLFTHRTPPPQEHNHQVCGRHHNGGTYVWGEESAYRDKVERLTVWCRENNLLLNTSKTKELSLGLLAKTQCSHGERRRPSAGPCGVASSDCKVQLWADAADEVKKHFGWDWVVLKILRDFSGIASGKLLCLQDFTAAGFLDLTFSAFSDCSGFFGKCSRRPEEEVLRGLRFVPLFAMDEVLVTVHMYNP</sequence>
<comment type="caution">
    <text evidence="3">The sequence shown here is derived from an EMBL/GenBank/DDBJ whole genome shotgun (WGS) entry which is preliminary data.</text>
</comment>
<dbReference type="Pfam" id="PF00078">
    <property type="entry name" value="RVT_1"/>
    <property type="match status" value="1"/>
</dbReference>
<feature type="domain" description="Reverse transcriptase" evidence="1">
    <location>
        <begin position="11"/>
        <end position="117"/>
    </location>
</feature>
<keyword evidence="4" id="KW-1185">Reference proteome</keyword>
<dbReference type="InterPro" id="IPR057810">
    <property type="entry name" value="RBD_ZCCHC3_1st"/>
</dbReference>
<dbReference type="Proteomes" id="UP001274896">
    <property type="component" value="Unassembled WGS sequence"/>
</dbReference>
<dbReference type="EMBL" id="JAUCMX010000012">
    <property type="protein sequence ID" value="KAK3528771.1"/>
    <property type="molecule type" value="Genomic_DNA"/>
</dbReference>
<reference evidence="3" key="1">
    <citation type="submission" date="2023-06" db="EMBL/GenBank/DDBJ databases">
        <title>Male Hemibagrus guttatus genome.</title>
        <authorList>
            <person name="Bian C."/>
        </authorList>
    </citation>
    <scope>NUCLEOTIDE SEQUENCE</scope>
    <source>
        <strain evidence="3">Male_cb2023</strain>
        <tissue evidence="3">Muscle</tissue>
    </source>
</reference>
<name>A0AAE0V0V6_9TELE</name>
<evidence type="ECO:0000313" key="4">
    <source>
        <dbReference type="Proteomes" id="UP001274896"/>
    </source>
</evidence>
<organism evidence="3 4">
    <name type="scientific">Hemibagrus guttatus</name>
    <dbReference type="NCBI Taxonomy" id="175788"/>
    <lineage>
        <taxon>Eukaryota</taxon>
        <taxon>Metazoa</taxon>
        <taxon>Chordata</taxon>
        <taxon>Craniata</taxon>
        <taxon>Vertebrata</taxon>
        <taxon>Euteleostomi</taxon>
        <taxon>Actinopterygii</taxon>
        <taxon>Neopterygii</taxon>
        <taxon>Teleostei</taxon>
        <taxon>Ostariophysi</taxon>
        <taxon>Siluriformes</taxon>
        <taxon>Bagridae</taxon>
        <taxon>Hemibagrus</taxon>
    </lineage>
</organism>
<feature type="domain" description="Zinc finger CCHC" evidence="2">
    <location>
        <begin position="157"/>
        <end position="222"/>
    </location>
</feature>
<proteinExistence type="predicted"/>